<dbReference type="EMBL" id="JAJHUN010000001">
    <property type="protein sequence ID" value="KAJ4165312.1"/>
    <property type="molecule type" value="Genomic_DNA"/>
</dbReference>
<name>A0A9W8QRX5_AKAMU</name>
<gene>
    <name evidence="1" type="ORF">LMH87_006949</name>
</gene>
<reference evidence="1" key="1">
    <citation type="journal article" date="2023" name="Access Microbiol">
        <title>De-novo genome assembly for Akanthomyces muscarius, a biocontrol agent of insect agricultural pests.</title>
        <authorList>
            <person name="Erdos Z."/>
            <person name="Studholme D.J."/>
            <person name="Raymond B."/>
            <person name="Sharma M."/>
        </authorList>
    </citation>
    <scope>NUCLEOTIDE SEQUENCE</scope>
    <source>
        <strain evidence="1">Ve6</strain>
    </source>
</reference>
<sequence length="506" mass="56816">MSQKDIHGGASWRGHFFLPFECGLCARPLRRHSLVYGFVSTPDSLSLEEMTEPFLFPHGAMGSGGTQPGDDQVLVGDWAVGARYFVEPKPPGPRVECTVVHEDCFNMYTGCTGSGQDALRYLWFFSLWRQPWDRAKTLQGIRPLPREEFLCSRPAVSYVLDKLGMPDFASFLPWEIISHVFDFSKDAPLWKAIQAVTAALEHRQQRVDSFTLVPALEIASWKRGDAYPELIEASDKMEQLVRFTIDSQGIGQIDRIEKASPLEPSFATHKHEFLAAEEEELQLVKVIFKNGRARLRIPDGHPGFTTWDMMRPPPKPLRRASLHDKLSDWVDNGVALSRVTFIFHSTFLVQIHAHTPRYPIAGLPHDTHILKEIGGFPMNEFSDLAWVYLPLPPGDKILSISLGTDGRTQRIRRPGLIVHTKLAGTLLIGYLMPISSPCIPLGEEPDILFTRLQAPFVSGVGAYSSNPISKLQFSDKFDFDSISLRFADRDFNLASTLEGHVPTPIL</sequence>
<dbReference type="KEGG" id="amus:LMH87_006949"/>
<dbReference type="Proteomes" id="UP001144673">
    <property type="component" value="Chromosome 1"/>
</dbReference>
<proteinExistence type="predicted"/>
<dbReference type="AlphaFoldDB" id="A0A9W8QRX5"/>
<protein>
    <submittedName>
        <fullName evidence="1">Uncharacterized protein</fullName>
    </submittedName>
</protein>
<evidence type="ECO:0000313" key="1">
    <source>
        <dbReference type="EMBL" id="KAJ4165312.1"/>
    </source>
</evidence>
<evidence type="ECO:0000313" key="2">
    <source>
        <dbReference type="Proteomes" id="UP001144673"/>
    </source>
</evidence>
<dbReference type="RefSeq" id="XP_056060227.1">
    <property type="nucleotide sequence ID" value="XM_056191960.1"/>
</dbReference>
<accession>A0A9W8QRX5</accession>
<keyword evidence="2" id="KW-1185">Reference proteome</keyword>
<organism evidence="1 2">
    <name type="scientific">Akanthomyces muscarius</name>
    <name type="common">Entomopathogenic fungus</name>
    <name type="synonym">Lecanicillium muscarium</name>
    <dbReference type="NCBI Taxonomy" id="2231603"/>
    <lineage>
        <taxon>Eukaryota</taxon>
        <taxon>Fungi</taxon>
        <taxon>Dikarya</taxon>
        <taxon>Ascomycota</taxon>
        <taxon>Pezizomycotina</taxon>
        <taxon>Sordariomycetes</taxon>
        <taxon>Hypocreomycetidae</taxon>
        <taxon>Hypocreales</taxon>
        <taxon>Cordycipitaceae</taxon>
        <taxon>Akanthomyces</taxon>
    </lineage>
</organism>
<comment type="caution">
    <text evidence="1">The sequence shown here is derived from an EMBL/GenBank/DDBJ whole genome shotgun (WGS) entry which is preliminary data.</text>
</comment>
<dbReference type="GeneID" id="80894108"/>